<organism evidence="1">
    <name type="scientific">marine metagenome</name>
    <dbReference type="NCBI Taxonomy" id="408172"/>
    <lineage>
        <taxon>unclassified sequences</taxon>
        <taxon>metagenomes</taxon>
        <taxon>ecological metagenomes</taxon>
    </lineage>
</organism>
<dbReference type="EMBL" id="UINC01000064">
    <property type="protein sequence ID" value="SUZ48337.1"/>
    <property type="molecule type" value="Genomic_DNA"/>
</dbReference>
<protein>
    <submittedName>
        <fullName evidence="1">Uncharacterized protein</fullName>
    </submittedName>
</protein>
<proteinExistence type="predicted"/>
<sequence length="101" mass="11616">MCIVCTIVKKIKNFLKKRKMIKVNSESYLERSHSSPILSKNGILYYEDRNYETNPLMETLSGSLSPPSLNYSHSIFEIGEEEESDISLSDDSIYFSDPEIK</sequence>
<reference evidence="1" key="1">
    <citation type="submission" date="2018-05" db="EMBL/GenBank/DDBJ databases">
        <authorList>
            <person name="Lanie J.A."/>
            <person name="Ng W.-L."/>
            <person name="Kazmierczak K.M."/>
            <person name="Andrzejewski T.M."/>
            <person name="Davidsen T.M."/>
            <person name="Wayne K.J."/>
            <person name="Tettelin H."/>
            <person name="Glass J.I."/>
            <person name="Rusch D."/>
            <person name="Podicherti R."/>
            <person name="Tsui H.-C.T."/>
            <person name="Winkler M.E."/>
        </authorList>
    </citation>
    <scope>NUCLEOTIDE SEQUENCE</scope>
</reference>
<name>A0A381N1C2_9ZZZZ</name>
<gene>
    <name evidence="1" type="ORF">METZ01_LOCUS1191</name>
</gene>
<accession>A0A381N1C2</accession>
<dbReference type="AlphaFoldDB" id="A0A381N1C2"/>
<evidence type="ECO:0000313" key="1">
    <source>
        <dbReference type="EMBL" id="SUZ48337.1"/>
    </source>
</evidence>